<organism evidence="1 4">
    <name type="scientific">Exiguobacterium indicum</name>
    <dbReference type="NCBI Taxonomy" id="296995"/>
    <lineage>
        <taxon>Bacteria</taxon>
        <taxon>Bacillati</taxon>
        <taxon>Bacillota</taxon>
        <taxon>Bacilli</taxon>
        <taxon>Bacillales</taxon>
        <taxon>Bacillales Family XII. Incertae Sedis</taxon>
        <taxon>Exiguobacterium</taxon>
    </lineage>
</organism>
<proteinExistence type="predicted"/>
<dbReference type="PIRSF" id="PIRSF030140">
    <property type="entry name" value="UCP030140"/>
    <property type="match status" value="1"/>
</dbReference>
<evidence type="ECO:0000313" key="3">
    <source>
        <dbReference type="EMBL" id="MEI4461647.1"/>
    </source>
</evidence>
<dbReference type="Gene3D" id="1.10.4010.10">
    <property type="entry name" value="Type II deoxyuridine triphosphatase"/>
    <property type="match status" value="1"/>
</dbReference>
<dbReference type="Proteomes" id="UP000053797">
    <property type="component" value="Unassembled WGS sequence"/>
</dbReference>
<dbReference type="Proteomes" id="UP001387110">
    <property type="component" value="Unassembled WGS sequence"/>
</dbReference>
<dbReference type="Pfam" id="PF08761">
    <property type="entry name" value="dUTPase_2"/>
    <property type="match status" value="1"/>
</dbReference>
<gene>
    <name evidence="1" type="ORF">AS033_02965</name>
    <name evidence="2" type="ORF">RSA11_10905</name>
    <name evidence="3" type="ORF">SZL87_04300</name>
</gene>
<evidence type="ECO:0000313" key="1">
    <source>
        <dbReference type="EMBL" id="KSU50356.1"/>
    </source>
</evidence>
<reference evidence="1 4" key="1">
    <citation type="journal article" date="2015" name="Int. J. Syst. Evol. Microbiol.">
        <title>Exiguobacterium enclense sp. nov., isolated from sediment.</title>
        <authorList>
            <person name="Dastager S.G."/>
            <person name="Mawlankar R."/>
            <person name="Sonalkar V.V."/>
            <person name="Thorat M.N."/>
            <person name="Mual P."/>
            <person name="Verma A."/>
            <person name="Krishnamurthi S."/>
            <person name="Tang S.K."/>
            <person name="Li W.J."/>
        </authorList>
    </citation>
    <scope>NUCLEOTIDE SEQUENCE [LARGE SCALE GENOMIC DNA]</scope>
    <source>
        <strain evidence="1 4">NIO-1109</strain>
    </source>
</reference>
<reference evidence="3 6" key="3">
    <citation type="submission" date="2023-12" db="EMBL/GenBank/DDBJ databases">
        <authorList>
            <person name="Easwaran N."/>
            <person name="Lazarus H.P.S."/>
        </authorList>
    </citation>
    <scope>NUCLEOTIDE SEQUENCE [LARGE SCALE GENOMIC DNA]</scope>
    <source>
        <strain evidence="3 6">VIT-2023</strain>
    </source>
</reference>
<dbReference type="OrthoDB" id="5506143at2"/>
<evidence type="ECO:0000313" key="6">
    <source>
        <dbReference type="Proteomes" id="UP001387110"/>
    </source>
</evidence>
<sequence length="160" mass="18353">MDWLTLFEMQEQLDKRIQSEHQLTGNQFDERLLALLVELGELANETRCFKFWSKKGPSAQVTILEEYVDGVHFLLSLGLALDYKKSHFTEGDFYLTATDAFLDVYNKTNVFAISRTEQSYDVLIGAYLALGATLGFTQDMIFKAYISKNEANHVRQDNGY</sequence>
<dbReference type="EMBL" id="LDQV01000025">
    <property type="protein sequence ID" value="KTR26212.1"/>
    <property type="molecule type" value="Genomic_DNA"/>
</dbReference>
<reference evidence="2 5" key="2">
    <citation type="journal article" date="2016" name="Front. Microbiol.">
        <title>Genomic Resource of Rice Seed Associated Bacteria.</title>
        <authorList>
            <person name="Midha S."/>
            <person name="Bansal K."/>
            <person name="Sharma S."/>
            <person name="Kumar N."/>
            <person name="Patil P.P."/>
            <person name="Chaudhry V."/>
            <person name="Patil P.B."/>
        </authorList>
    </citation>
    <scope>NUCLEOTIDE SEQUENCE [LARGE SCALE GENOMIC DNA]</scope>
    <source>
        <strain evidence="2 5">RSA11</strain>
    </source>
</reference>
<dbReference type="InterPro" id="IPR014871">
    <property type="entry name" value="dUTPase/dCTP_pyrophosphatase"/>
</dbReference>
<dbReference type="SUPFAM" id="SSF101386">
    <property type="entry name" value="all-alpha NTP pyrophosphatases"/>
    <property type="match status" value="1"/>
</dbReference>
<evidence type="ECO:0000313" key="2">
    <source>
        <dbReference type="EMBL" id="KTR26212.1"/>
    </source>
</evidence>
<dbReference type="CDD" id="cd11527">
    <property type="entry name" value="NTP-PPase_dUTPase"/>
    <property type="match status" value="1"/>
</dbReference>
<dbReference type="RefSeq" id="WP_023469014.1">
    <property type="nucleotide sequence ID" value="NZ_FMYN01000001.1"/>
</dbReference>
<accession>A0A0V8GJB3</accession>
<dbReference type="AlphaFoldDB" id="A0A0V8GJB3"/>
<dbReference type="Proteomes" id="UP000072605">
    <property type="component" value="Unassembled WGS sequence"/>
</dbReference>
<dbReference type="EMBL" id="LNQL01000001">
    <property type="protein sequence ID" value="KSU50356.1"/>
    <property type="molecule type" value="Genomic_DNA"/>
</dbReference>
<dbReference type="EMBL" id="JBAWKY010000001">
    <property type="protein sequence ID" value="MEI4461647.1"/>
    <property type="molecule type" value="Genomic_DNA"/>
</dbReference>
<evidence type="ECO:0000313" key="4">
    <source>
        <dbReference type="Proteomes" id="UP000053797"/>
    </source>
</evidence>
<evidence type="ECO:0000313" key="5">
    <source>
        <dbReference type="Proteomes" id="UP000072605"/>
    </source>
</evidence>
<keyword evidence="6" id="KW-1185">Reference proteome</keyword>
<dbReference type="InterPro" id="IPR016947">
    <property type="entry name" value="UCP030140"/>
</dbReference>
<comment type="caution">
    <text evidence="1">The sequence shown here is derived from an EMBL/GenBank/DDBJ whole genome shotgun (WGS) entry which is preliminary data.</text>
</comment>
<protein>
    <submittedName>
        <fullName evidence="3">dUTP diphosphatase</fullName>
    </submittedName>
    <submittedName>
        <fullName evidence="1">dUTPase</fullName>
    </submittedName>
</protein>
<name>A0A0V8GJB3_9BACL</name>
<dbReference type="GeneID" id="90837435"/>